<gene>
    <name evidence="2" type="ORF">METZ01_LOCUS488128</name>
</gene>
<organism evidence="2">
    <name type="scientific">marine metagenome</name>
    <dbReference type="NCBI Taxonomy" id="408172"/>
    <lineage>
        <taxon>unclassified sequences</taxon>
        <taxon>metagenomes</taxon>
        <taxon>ecological metagenomes</taxon>
    </lineage>
</organism>
<evidence type="ECO:0000313" key="2">
    <source>
        <dbReference type="EMBL" id="SVE35274.1"/>
    </source>
</evidence>
<dbReference type="Gene3D" id="3.40.50.410">
    <property type="entry name" value="von Willebrand factor, type A domain"/>
    <property type="match status" value="1"/>
</dbReference>
<dbReference type="Pfam" id="PF13519">
    <property type="entry name" value="VWA_2"/>
    <property type="match status" value="1"/>
</dbReference>
<protein>
    <recommendedName>
        <fullName evidence="1">VWFA domain-containing protein</fullName>
    </recommendedName>
</protein>
<evidence type="ECO:0000259" key="1">
    <source>
        <dbReference type="Pfam" id="PF13519"/>
    </source>
</evidence>
<proteinExistence type="predicted"/>
<dbReference type="AlphaFoldDB" id="A0A383CT63"/>
<feature type="non-terminal residue" evidence="2">
    <location>
        <position position="239"/>
    </location>
</feature>
<dbReference type="EMBL" id="UINC01211396">
    <property type="protein sequence ID" value="SVE35274.1"/>
    <property type="molecule type" value="Genomic_DNA"/>
</dbReference>
<feature type="domain" description="VWFA" evidence="1">
    <location>
        <begin position="101"/>
        <end position="199"/>
    </location>
</feature>
<feature type="non-terminal residue" evidence="2">
    <location>
        <position position="1"/>
    </location>
</feature>
<dbReference type="InterPro" id="IPR036465">
    <property type="entry name" value="vWFA_dom_sf"/>
</dbReference>
<dbReference type="InterPro" id="IPR002035">
    <property type="entry name" value="VWF_A"/>
</dbReference>
<reference evidence="2" key="1">
    <citation type="submission" date="2018-05" db="EMBL/GenBank/DDBJ databases">
        <authorList>
            <person name="Lanie J.A."/>
            <person name="Ng W.-L."/>
            <person name="Kazmierczak K.M."/>
            <person name="Andrzejewski T.M."/>
            <person name="Davidsen T.M."/>
            <person name="Wayne K.J."/>
            <person name="Tettelin H."/>
            <person name="Glass J.I."/>
            <person name="Rusch D."/>
            <person name="Podicherti R."/>
            <person name="Tsui H.-C.T."/>
            <person name="Winkler M.E."/>
        </authorList>
    </citation>
    <scope>NUCLEOTIDE SEQUENCE</scope>
</reference>
<dbReference type="CDD" id="cd00198">
    <property type="entry name" value="vWFA"/>
    <property type="match status" value="1"/>
</dbReference>
<accession>A0A383CT63</accession>
<dbReference type="InterPro" id="IPR017802">
    <property type="entry name" value="VWFA-rel_acidobac-type"/>
</dbReference>
<sequence length="239" mass="26280">SLPPRTCYIIIHEVFAEVKTFPAFLVLLGFFFAHQQPRNQLQEDDGFRIDVAVDQVFLSVNARSVAGGFVSGLTKDKLRVYEDGVEQEIVNFYSEGVPVSVALLIDISGSAREAQGEIRKAALGFAQSLSPEDKVAVITFNDAPRLILNWTNDIEKIKMALQSTYAKGFTVFNDALYVTFDDLLSDVDGKTAVIVLTDGIDTDSLVDQGEAMELAVRSEATIYIVSKLEEYWAGAIAAR</sequence>
<dbReference type="NCBIfam" id="TIGR03436">
    <property type="entry name" value="acidobact_VWFA"/>
    <property type="match status" value="1"/>
</dbReference>
<dbReference type="SUPFAM" id="SSF53300">
    <property type="entry name" value="vWA-like"/>
    <property type="match status" value="1"/>
</dbReference>
<name>A0A383CT63_9ZZZZ</name>